<dbReference type="SUPFAM" id="SSF55103">
    <property type="entry name" value="FAD-linked oxidases, C-terminal domain"/>
    <property type="match status" value="1"/>
</dbReference>
<dbReference type="Gene3D" id="3.30.300.330">
    <property type="match status" value="1"/>
</dbReference>
<evidence type="ECO:0000256" key="3">
    <source>
        <dbReference type="ARBA" id="ARBA00004670"/>
    </source>
</evidence>
<evidence type="ECO:0000256" key="18">
    <source>
        <dbReference type="RuleBase" id="RU363113"/>
    </source>
</evidence>
<evidence type="ECO:0000256" key="17">
    <source>
        <dbReference type="PIRSR" id="PIRSR625650-4"/>
    </source>
</evidence>
<dbReference type="PROSITE" id="PS51387">
    <property type="entry name" value="FAD_PCMH"/>
    <property type="match status" value="1"/>
</dbReference>
<feature type="binding site" evidence="16">
    <location>
        <begin position="165"/>
        <end position="171"/>
    </location>
    <ligand>
        <name>FAD</name>
        <dbReference type="ChEBI" id="CHEBI:57692"/>
    </ligand>
</feature>
<comment type="pathway">
    <text evidence="4">Lipid metabolism.</text>
</comment>
<evidence type="ECO:0000256" key="5">
    <source>
        <dbReference type="ARBA" id="ARBA00008000"/>
    </source>
</evidence>
<dbReference type="SUPFAM" id="SSF56176">
    <property type="entry name" value="FAD-binding/transporter-associated domain-like"/>
    <property type="match status" value="1"/>
</dbReference>
<accession>A0A814BET4</accession>
<comment type="subunit">
    <text evidence="6 18">Homodimer.</text>
</comment>
<dbReference type="GO" id="GO:0071949">
    <property type="term" value="F:FAD binding"/>
    <property type="evidence" value="ECO:0007669"/>
    <property type="project" value="InterPro"/>
</dbReference>
<dbReference type="GO" id="GO:0005777">
    <property type="term" value="C:peroxisome"/>
    <property type="evidence" value="ECO:0007669"/>
    <property type="project" value="UniProtKB-SubCell"/>
</dbReference>
<comment type="catalytic activity">
    <reaction evidence="18">
        <text>a long chain fatty alcohol + a 1-acylglycerone 3-phosphate = a 1-O-alkylglycerone 3-phosphate + a long-chain fatty acid + H(+)</text>
        <dbReference type="Rhea" id="RHEA:36171"/>
        <dbReference type="ChEBI" id="CHEBI:15378"/>
        <dbReference type="ChEBI" id="CHEBI:17135"/>
        <dbReference type="ChEBI" id="CHEBI:57534"/>
        <dbReference type="ChEBI" id="CHEBI:57560"/>
        <dbReference type="ChEBI" id="CHEBI:73315"/>
        <dbReference type="EC" id="2.5.1.26"/>
    </reaction>
</comment>
<evidence type="ECO:0000259" key="19">
    <source>
        <dbReference type="PROSITE" id="PS51387"/>
    </source>
</evidence>
<comment type="caution">
    <text evidence="20">The sequence shown here is derived from an EMBL/GenBank/DDBJ whole genome shotgun (WGS) entry which is preliminary data.</text>
</comment>
<keyword evidence="12 18" id="KW-0443">Lipid metabolism</keyword>
<dbReference type="InterPro" id="IPR016169">
    <property type="entry name" value="FAD-bd_PCMH_sub2"/>
</dbReference>
<comment type="similarity">
    <text evidence="5 18">Belongs to the FAD-binding oxidoreductase/transferase type 4 family.</text>
</comment>
<evidence type="ECO:0000256" key="8">
    <source>
        <dbReference type="ARBA" id="ARBA00022516"/>
    </source>
</evidence>
<organism evidence="20 21">
    <name type="scientific">Brachionus calyciflorus</name>
    <dbReference type="NCBI Taxonomy" id="104777"/>
    <lineage>
        <taxon>Eukaryota</taxon>
        <taxon>Metazoa</taxon>
        <taxon>Spiralia</taxon>
        <taxon>Gnathifera</taxon>
        <taxon>Rotifera</taxon>
        <taxon>Eurotatoria</taxon>
        <taxon>Monogononta</taxon>
        <taxon>Pseudotrocha</taxon>
        <taxon>Ploima</taxon>
        <taxon>Brachionidae</taxon>
        <taxon>Brachionus</taxon>
    </lineage>
</organism>
<feature type="binding site" evidence="15">
    <location>
        <position position="446"/>
    </location>
    <ligand>
        <name>substrate</name>
    </ligand>
</feature>
<dbReference type="PANTHER" id="PTHR46568">
    <property type="entry name" value="ALKYLDIHYDROXYACETONEPHOSPHATE SYNTHASE, PEROXISOMAL"/>
    <property type="match status" value="1"/>
</dbReference>
<dbReference type="InterPro" id="IPR036318">
    <property type="entry name" value="FAD-bd_PCMH-like_sf"/>
</dbReference>
<dbReference type="Pfam" id="PF01565">
    <property type="entry name" value="FAD_binding_4"/>
    <property type="match status" value="1"/>
</dbReference>
<reference evidence="20" key="1">
    <citation type="submission" date="2021-02" db="EMBL/GenBank/DDBJ databases">
        <authorList>
            <person name="Nowell W R."/>
        </authorList>
    </citation>
    <scope>NUCLEOTIDE SEQUENCE</scope>
    <source>
        <strain evidence="20">Ploen Becks lab</strain>
    </source>
</reference>
<dbReference type="Gene3D" id="3.30.160.650">
    <property type="match status" value="1"/>
</dbReference>
<protein>
    <recommendedName>
        <fullName evidence="7 18">Alkylglycerone-phosphate synthase</fullName>
        <shortName evidence="18">Alkyl-DHAP synthase</shortName>
        <ecNumber evidence="7 18">2.5.1.26</ecNumber>
    </recommendedName>
</protein>
<dbReference type="OrthoDB" id="7786253at2759"/>
<evidence type="ECO:0000256" key="14">
    <source>
        <dbReference type="PIRSR" id="PIRSR625650-1"/>
    </source>
</evidence>
<dbReference type="InterPro" id="IPR004113">
    <property type="entry name" value="FAD-bd_oxidored_4_C"/>
</dbReference>
<dbReference type="PANTHER" id="PTHR46568:SF1">
    <property type="entry name" value="ALKYLDIHYDROXYACETONEPHOSPHATE SYNTHASE, PEROXISOMAL"/>
    <property type="match status" value="1"/>
</dbReference>
<feature type="binding site" evidence="16">
    <location>
        <begin position="234"/>
        <end position="240"/>
    </location>
    <ligand>
        <name>FAD</name>
        <dbReference type="ChEBI" id="CHEBI:57692"/>
    </ligand>
</feature>
<feature type="domain" description="FAD-binding PCMH-type" evidence="19">
    <location>
        <begin position="133"/>
        <end position="315"/>
    </location>
</feature>
<dbReference type="InterPro" id="IPR006094">
    <property type="entry name" value="Oxid_FAD_bind_N"/>
</dbReference>
<dbReference type="AlphaFoldDB" id="A0A814BET4"/>
<dbReference type="Gene3D" id="3.30.465.10">
    <property type="match status" value="1"/>
</dbReference>
<evidence type="ECO:0000313" key="20">
    <source>
        <dbReference type="EMBL" id="CAF0925688.1"/>
    </source>
</evidence>
<evidence type="ECO:0000256" key="2">
    <source>
        <dbReference type="ARBA" id="ARBA00004275"/>
    </source>
</evidence>
<keyword evidence="11 16" id="KW-0274">FAD</keyword>
<keyword evidence="9 18" id="KW-0285">Flavoprotein</keyword>
<keyword evidence="13 18" id="KW-0576">Peroxisome</keyword>
<dbReference type="InterPro" id="IPR016166">
    <property type="entry name" value="FAD-bd_PCMH"/>
</dbReference>
<dbReference type="InterPro" id="IPR016167">
    <property type="entry name" value="FAD-bd_PCMH_sub1"/>
</dbReference>
<evidence type="ECO:0000256" key="1">
    <source>
        <dbReference type="ARBA" id="ARBA00001974"/>
    </source>
</evidence>
<evidence type="ECO:0000256" key="9">
    <source>
        <dbReference type="ARBA" id="ARBA00022630"/>
    </source>
</evidence>
<gene>
    <name evidence="20" type="ORF">OXX778_LOCUS12627</name>
</gene>
<dbReference type="InterPro" id="IPR025650">
    <property type="entry name" value="Alkyl-DHAP_Synthase"/>
</dbReference>
<dbReference type="GO" id="GO:0008609">
    <property type="term" value="F:alkylglycerone-phosphate synthase activity"/>
    <property type="evidence" value="ECO:0007669"/>
    <property type="project" value="UniProtKB-EC"/>
</dbReference>
<feature type="binding site" evidence="16">
    <location>
        <begin position="247"/>
        <end position="250"/>
    </location>
    <ligand>
        <name>FAD</name>
        <dbReference type="ChEBI" id="CHEBI:57692"/>
    </ligand>
</feature>
<keyword evidence="21" id="KW-1185">Reference proteome</keyword>
<feature type="site" description="Important for enzyme activity" evidence="17">
    <location>
        <position position="350"/>
    </location>
</feature>
<dbReference type="Gene3D" id="3.30.70.3450">
    <property type="match status" value="1"/>
</dbReference>
<comment type="subcellular location">
    <subcellularLocation>
        <location evidence="2 18">Peroxisome</location>
    </subcellularLocation>
</comment>
<dbReference type="EC" id="2.5.1.26" evidence="7 18"/>
<dbReference type="GO" id="GO:0008611">
    <property type="term" value="P:ether lipid biosynthetic process"/>
    <property type="evidence" value="ECO:0007669"/>
    <property type="project" value="UniProtKB-UniPathway"/>
</dbReference>
<sequence length="609" mass="68277">MSSSDPRATKRTVIPKRRQELLKWNGWGYKDSRFQFDGNNTCEVTGDRYKISGNKLPILKDWFIGVIGASLDRKSLPQPELSADQLPKAVVNEEFLIDLKKTDIEYSEDAQDRLFRAHGHTMDELFILRYGKFERIPDIVVWPENQEHVEQLVQMASKHDCVIIPYGGGTSVTWALLCPKNENRMIISLDTVLLNKILWIDEKNLTARIQAGINGQELERQLAEKGYCTGHEPDSMEFSTLGGWVATRASGMKKNQYGNIEDLLVHLTLVTPKGTLSKNCLVPRISNGPDIHHFVLGSEGTLGVIVDATLKIRPLPKCVKYGSVVFPCFEDGIKFMREVARQKCAPASLRLLDNEQFSFGQALKTETGSAFQHFIDGLKKFYVTKIKGFEPSQLCAATLVFEGDKEDVLAHENKIYSIAKQFGGLPAGEENGEKGYMLTFAIAYLRDLGFDYYVIAESFETSAPWDRVSDLIKNVKKCLERSCKNAGVQYPIYSSARVTQVYDSGACIYFYFALNYYGLSDPVKLYNEIEAAARDEIIASGGSLSHHHGIGKIRRRWMNQTIGEHGVGMIKAVKNYIDPDNIFASGNLIPSDNPIENVTSPAENIKAKL</sequence>
<evidence type="ECO:0000256" key="12">
    <source>
        <dbReference type="ARBA" id="ARBA00023098"/>
    </source>
</evidence>
<dbReference type="Pfam" id="PF02913">
    <property type="entry name" value="FAD-oxidase_C"/>
    <property type="match status" value="1"/>
</dbReference>
<evidence type="ECO:0000313" key="21">
    <source>
        <dbReference type="Proteomes" id="UP000663879"/>
    </source>
</evidence>
<dbReference type="InterPro" id="IPR016171">
    <property type="entry name" value="Vanillyl_alc_oxidase_C-sub2"/>
</dbReference>
<keyword evidence="8 18" id="KW-0444">Lipid biosynthesis</keyword>
<evidence type="ECO:0000256" key="4">
    <source>
        <dbReference type="ARBA" id="ARBA00005189"/>
    </source>
</evidence>
<evidence type="ECO:0000256" key="13">
    <source>
        <dbReference type="ARBA" id="ARBA00023140"/>
    </source>
</evidence>
<dbReference type="UniPathway" id="UPA00781"/>
<evidence type="ECO:0000256" key="6">
    <source>
        <dbReference type="ARBA" id="ARBA00011738"/>
    </source>
</evidence>
<keyword evidence="10 18" id="KW-0808">Transferase</keyword>
<comment type="cofactor">
    <cofactor evidence="1 16 18">
        <name>FAD</name>
        <dbReference type="ChEBI" id="CHEBI:57692"/>
    </cofactor>
</comment>
<dbReference type="Gene3D" id="3.30.43.10">
    <property type="entry name" value="Uridine Diphospho-n-acetylenolpyruvylglucosamine Reductase, domain 2"/>
    <property type="match status" value="1"/>
</dbReference>
<dbReference type="FunFam" id="3.30.43.10:FF:000003">
    <property type="entry name" value="Alkylglycerone-phosphate synthase"/>
    <property type="match status" value="1"/>
</dbReference>
<dbReference type="EMBL" id="CAJNOC010002315">
    <property type="protein sequence ID" value="CAF0925688.1"/>
    <property type="molecule type" value="Genomic_DNA"/>
</dbReference>
<evidence type="ECO:0000256" key="10">
    <source>
        <dbReference type="ARBA" id="ARBA00022679"/>
    </source>
</evidence>
<proteinExistence type="inferred from homology"/>
<feature type="binding site" evidence="16">
    <location>
        <begin position="299"/>
        <end position="305"/>
    </location>
    <ligand>
        <name>FAD</name>
        <dbReference type="ChEBI" id="CHEBI:57692"/>
    </ligand>
</feature>
<comment type="pathway">
    <text evidence="3 18">Glycerolipid metabolism; ether lipid biosynthesis.</text>
</comment>
<dbReference type="Gene3D" id="1.10.45.10">
    <property type="entry name" value="Vanillyl-alcohol Oxidase, Chain A, domain 4"/>
    <property type="match status" value="1"/>
</dbReference>
<dbReference type="Proteomes" id="UP000663879">
    <property type="component" value="Unassembled WGS sequence"/>
</dbReference>
<name>A0A814BET4_9BILA</name>
<dbReference type="InterPro" id="IPR016164">
    <property type="entry name" value="FAD-linked_Oxase-like_C"/>
</dbReference>
<evidence type="ECO:0000256" key="11">
    <source>
        <dbReference type="ARBA" id="ARBA00022827"/>
    </source>
</evidence>
<comment type="function">
    <text evidence="18">Catalyzes the exchange of an acyl for a long-chain alkyl group and the formation of the ether bond in the biosynthesis of ether phospholipids.</text>
</comment>
<evidence type="ECO:0000256" key="16">
    <source>
        <dbReference type="PIRSR" id="PIRSR625650-3"/>
    </source>
</evidence>
<evidence type="ECO:0000256" key="7">
    <source>
        <dbReference type="ARBA" id="ARBA00012385"/>
    </source>
</evidence>
<feature type="active site" description="Proton donor/acceptor" evidence="14">
    <location>
        <position position="509"/>
    </location>
</feature>
<evidence type="ECO:0000256" key="15">
    <source>
        <dbReference type="PIRSR" id="PIRSR625650-2"/>
    </source>
</evidence>